<protein>
    <submittedName>
        <fullName evidence="2">Uncharacterized protein</fullName>
    </submittedName>
</protein>
<proteinExistence type="predicted"/>
<dbReference type="Proteomes" id="UP000308092">
    <property type="component" value="Unassembled WGS sequence"/>
</dbReference>
<reference evidence="2 3" key="1">
    <citation type="submission" date="2019-03" db="EMBL/GenBank/DDBJ databases">
        <title>The genome sequence of a newly discovered highly antifungal drug resistant Aspergillus species, Aspergillus tanneri NIH 1004.</title>
        <authorList>
            <person name="Mounaud S."/>
            <person name="Singh I."/>
            <person name="Joardar V."/>
            <person name="Pakala S."/>
            <person name="Pakala S."/>
            <person name="Venepally P."/>
            <person name="Hoover J."/>
            <person name="Nierman W."/>
            <person name="Chung J."/>
            <person name="Losada L."/>
        </authorList>
    </citation>
    <scope>NUCLEOTIDE SEQUENCE [LARGE SCALE GENOMIC DNA]</scope>
    <source>
        <strain evidence="2 3">NIH1004</strain>
    </source>
</reference>
<accession>A0A4S3J084</accession>
<keyword evidence="3" id="KW-1185">Reference proteome</keyword>
<dbReference type="VEuPathDB" id="FungiDB:EYZ11_013258"/>
<name>A0A4S3J084_9EURO</name>
<evidence type="ECO:0000256" key="1">
    <source>
        <dbReference type="SAM" id="MobiDB-lite"/>
    </source>
</evidence>
<evidence type="ECO:0000313" key="3">
    <source>
        <dbReference type="Proteomes" id="UP000308092"/>
    </source>
</evidence>
<feature type="region of interest" description="Disordered" evidence="1">
    <location>
        <begin position="15"/>
        <end position="38"/>
    </location>
</feature>
<organism evidence="2 3">
    <name type="scientific">Aspergillus tanneri</name>
    <dbReference type="NCBI Taxonomy" id="1220188"/>
    <lineage>
        <taxon>Eukaryota</taxon>
        <taxon>Fungi</taxon>
        <taxon>Dikarya</taxon>
        <taxon>Ascomycota</taxon>
        <taxon>Pezizomycotina</taxon>
        <taxon>Eurotiomycetes</taxon>
        <taxon>Eurotiomycetidae</taxon>
        <taxon>Eurotiales</taxon>
        <taxon>Aspergillaceae</taxon>
        <taxon>Aspergillus</taxon>
        <taxon>Aspergillus subgen. Circumdati</taxon>
    </lineage>
</organism>
<comment type="caution">
    <text evidence="2">The sequence shown here is derived from an EMBL/GenBank/DDBJ whole genome shotgun (WGS) entry which is preliminary data.</text>
</comment>
<dbReference type="EMBL" id="SOSA01001306">
    <property type="protein sequence ID" value="THC87297.1"/>
    <property type="molecule type" value="Genomic_DNA"/>
</dbReference>
<sequence>MIIYQRRKYWSPLNRSLGQSNIGRGPQGAPSMAALGRS</sequence>
<evidence type="ECO:0000313" key="2">
    <source>
        <dbReference type="EMBL" id="THC87297.1"/>
    </source>
</evidence>
<gene>
    <name evidence="2" type="ORF">EYZ11_013258</name>
</gene>
<dbReference type="AlphaFoldDB" id="A0A4S3J084"/>